<dbReference type="InterPro" id="IPR001020">
    <property type="entry name" value="PTS_HPr_His_P_site"/>
</dbReference>
<evidence type="ECO:0000259" key="7">
    <source>
        <dbReference type="PROSITE" id="PS51096"/>
    </source>
</evidence>
<evidence type="ECO:0000256" key="4">
    <source>
        <dbReference type="ARBA" id="ARBA00012095"/>
    </source>
</evidence>
<dbReference type="NCBIfam" id="TIGR02364">
    <property type="entry name" value="dha_pts"/>
    <property type="match status" value="1"/>
</dbReference>
<dbReference type="Gene3D" id="3.30.1340.10">
    <property type="entry name" value="HPr-like"/>
    <property type="match status" value="1"/>
</dbReference>
<dbReference type="PANTHER" id="PTHR38594">
    <property type="entry name" value="PEP-DEPENDENT DIHYDROXYACETONE KINASE, PHOSPHORYL DONOR SUBUNIT DHAM"/>
    <property type="match status" value="1"/>
</dbReference>
<dbReference type="CDD" id="cd00367">
    <property type="entry name" value="PTS-HPr_like"/>
    <property type="match status" value="1"/>
</dbReference>
<feature type="domain" description="PTS EIIA type-4" evidence="7">
    <location>
        <begin position="1"/>
        <end position="135"/>
    </location>
</feature>
<comment type="function">
    <text evidence="2">Component of the dihydroxyacetone kinase complex, which is responsible for the phosphoenolpyruvate (PEP)-dependent phosphorylation of dihydroxyacetone. DhaM serves as the phosphoryl donor. Is phosphorylated by phosphoenolpyruvate in an EI- and HPr-dependent reaction, and a phosphorelay system on histidine residues finally leads to phosphoryl transfer to DhaL and dihydroxyacetone.</text>
</comment>
<evidence type="ECO:0000256" key="3">
    <source>
        <dbReference type="ARBA" id="ARBA00007837"/>
    </source>
</evidence>
<dbReference type="SUPFAM" id="SSF47831">
    <property type="entry name" value="Enzyme I of the PEP:sugar phosphotransferase system HPr-binding (sub)domain"/>
    <property type="match status" value="1"/>
</dbReference>
<dbReference type="InterPro" id="IPR004701">
    <property type="entry name" value="PTS_EIIA_man-typ"/>
</dbReference>
<dbReference type="SUPFAM" id="SSF53062">
    <property type="entry name" value="PTS system fructose IIA component-like"/>
    <property type="match status" value="1"/>
</dbReference>
<dbReference type="NCBIfam" id="TIGR01003">
    <property type="entry name" value="PTS_HPr_family"/>
    <property type="match status" value="1"/>
</dbReference>
<feature type="domain" description="HPr" evidence="8">
    <location>
        <begin position="152"/>
        <end position="239"/>
    </location>
</feature>
<comment type="similarity">
    <text evidence="3">Belongs to the PEP-utilizing enzyme family.</text>
</comment>
<dbReference type="Pfam" id="PF00391">
    <property type="entry name" value="PEP-utilizers"/>
    <property type="match status" value="1"/>
</dbReference>
<reference evidence="9" key="1">
    <citation type="submission" date="2016-05" db="EMBL/GenBank/DDBJ databases">
        <authorList>
            <person name="Cock P.J.A."/>
            <person name="Cock P.J.A."/>
        </authorList>
    </citation>
    <scope>NUCLEOTIDE SEQUENCE</scope>
    <source>
        <strain evidence="9">PWN146_assembly</strain>
    </source>
</reference>
<dbReference type="InterPro" id="IPR008731">
    <property type="entry name" value="PTS_EIN"/>
</dbReference>
<proteinExistence type="inferred from homology"/>
<dbReference type="InterPro" id="IPR000032">
    <property type="entry name" value="HPr-like"/>
</dbReference>
<evidence type="ECO:0000256" key="6">
    <source>
        <dbReference type="ARBA" id="ARBA00046577"/>
    </source>
</evidence>
<keyword evidence="5 9" id="KW-0808">Transferase</keyword>
<dbReference type="PROSITE" id="PS00369">
    <property type="entry name" value="PTS_HPR_HIS"/>
    <property type="match status" value="1"/>
</dbReference>
<dbReference type="InterPro" id="IPR035895">
    <property type="entry name" value="HPr-like_sf"/>
</dbReference>
<dbReference type="InterPro" id="IPR039643">
    <property type="entry name" value="DhaM"/>
</dbReference>
<dbReference type="Gene3D" id="3.50.30.10">
    <property type="entry name" value="Phosphohistidine domain"/>
    <property type="match status" value="1"/>
</dbReference>
<accession>A0A1C3HJ66</accession>
<dbReference type="GO" id="GO:0009401">
    <property type="term" value="P:phosphoenolpyruvate-dependent sugar phosphotransferase system"/>
    <property type="evidence" value="ECO:0007669"/>
    <property type="project" value="InterPro"/>
</dbReference>
<dbReference type="InterPro" id="IPR012844">
    <property type="entry name" value="DhaM_N"/>
</dbReference>
<evidence type="ECO:0000256" key="5">
    <source>
        <dbReference type="ARBA" id="ARBA00022679"/>
    </source>
</evidence>
<comment type="subunit">
    <text evidence="6">Homodimer. The dihydroxyacetone kinase complex is composed of a homodimer of DhaM, a homodimer of DhaK and the subunit DhaL.</text>
</comment>
<keyword evidence="9" id="KW-0418">Kinase</keyword>
<dbReference type="GO" id="GO:0019563">
    <property type="term" value="P:glycerol catabolic process"/>
    <property type="evidence" value="ECO:0007669"/>
    <property type="project" value="InterPro"/>
</dbReference>
<dbReference type="InterPro" id="IPR008279">
    <property type="entry name" value="PEP-util_enz_mobile_dom"/>
</dbReference>
<dbReference type="Gene3D" id="1.10.274.10">
    <property type="entry name" value="PtsI, HPr-binding domain"/>
    <property type="match status" value="1"/>
</dbReference>
<dbReference type="PROSITE" id="PS51350">
    <property type="entry name" value="PTS_HPR_DOM"/>
    <property type="match status" value="1"/>
</dbReference>
<dbReference type="SUPFAM" id="SSF55594">
    <property type="entry name" value="HPr-like"/>
    <property type="match status" value="1"/>
</dbReference>
<dbReference type="PRINTS" id="PR00107">
    <property type="entry name" value="PHOSPHOCPHPR"/>
</dbReference>
<dbReference type="InterPro" id="IPR036662">
    <property type="entry name" value="PTS_EIIA_man-typ_sf"/>
</dbReference>
<name>A0A1C3HJ66_SERMA</name>
<gene>
    <name evidence="9" type="primary">dhaM</name>
    <name evidence="9" type="ORF">PWN146_03821</name>
</gene>
<dbReference type="Pfam" id="PF03610">
    <property type="entry name" value="EIIA-man"/>
    <property type="match status" value="1"/>
</dbReference>
<dbReference type="Pfam" id="PF00381">
    <property type="entry name" value="PTS-HPr"/>
    <property type="match status" value="1"/>
</dbReference>
<evidence type="ECO:0000313" key="9">
    <source>
        <dbReference type="EMBL" id="SAY45100.1"/>
    </source>
</evidence>
<sequence length="476" mass="50729">MINIVVVSHSALLARGVEQLARQMMRGDGCKLALAAGVDDEQHPIGTDAVKVMEAIEAVADGDGVLVLMDLGSALLSAETALDLLDPDLAAKVRLCAAPLVEGTLAAVVSANSGASLEQVVAEAQGALQAKQAQLGEATSTAKSAALPLAQGKSATWTVQNPHGLHARPAARLVEALAPFKAELVLEKQGQCVDPRSLNQLALLQVRHGDTIRLIADGAQADEALAAFKALAEQHFGETVSERQQPSLHGIPVAESVTSGPVFQAHSFWPPTVDRRIGADEVLGEQQRLREALQHTLSDLNRLAERTGTLIGKPQAAIFGAHSMLLDDPDLQQAAYTRIAQQLCCAEQAWRQVLEAIAEEYRELDDDYMRARELDVRDMLRRTLCHLQGLPLPVIALAEPSILVMDELMPSAVVMLDRRLVLGICLSGGNALSHSAILAKAMGIPMVVGMQDCLSKTRSGQKAMLDAARGVLQLSH</sequence>
<dbReference type="NCBIfam" id="NF008478">
    <property type="entry name" value="PRK11377.1"/>
    <property type="match status" value="1"/>
</dbReference>
<dbReference type="InterPro" id="IPR036618">
    <property type="entry name" value="PtsI_HPr-bd_sf"/>
</dbReference>
<dbReference type="Gene3D" id="3.40.50.510">
    <property type="entry name" value="Phosphotransferase system, mannose-type IIA component"/>
    <property type="match status" value="1"/>
</dbReference>
<dbReference type="PROSITE" id="PS51096">
    <property type="entry name" value="PTS_EIIA_TYPE_4"/>
    <property type="match status" value="1"/>
</dbReference>
<dbReference type="EC" id="2.7.1.121" evidence="4"/>
<dbReference type="SUPFAM" id="SSF52009">
    <property type="entry name" value="Phosphohistidine domain"/>
    <property type="match status" value="1"/>
</dbReference>
<dbReference type="Pfam" id="PF05524">
    <property type="entry name" value="PEP-utilisers_N"/>
    <property type="match status" value="1"/>
</dbReference>
<evidence type="ECO:0000256" key="1">
    <source>
        <dbReference type="ARBA" id="ARBA00001113"/>
    </source>
</evidence>
<organism evidence="9">
    <name type="scientific">Serratia marcescens</name>
    <dbReference type="NCBI Taxonomy" id="615"/>
    <lineage>
        <taxon>Bacteria</taxon>
        <taxon>Pseudomonadati</taxon>
        <taxon>Pseudomonadota</taxon>
        <taxon>Gammaproteobacteria</taxon>
        <taxon>Enterobacterales</taxon>
        <taxon>Yersiniaceae</taxon>
        <taxon>Serratia</taxon>
    </lineage>
</organism>
<dbReference type="AlphaFoldDB" id="A0A1C3HJ66"/>
<dbReference type="GO" id="GO:0047324">
    <property type="term" value="F:phosphoenolpyruvate-glycerone phosphotransferase activity"/>
    <property type="evidence" value="ECO:0007669"/>
    <property type="project" value="UniProtKB-EC"/>
</dbReference>
<evidence type="ECO:0000259" key="8">
    <source>
        <dbReference type="PROSITE" id="PS51350"/>
    </source>
</evidence>
<dbReference type="EMBL" id="LT575490">
    <property type="protein sequence ID" value="SAY45100.1"/>
    <property type="molecule type" value="Genomic_DNA"/>
</dbReference>
<protein>
    <recommendedName>
        <fullName evidence="4">phosphoenolpyruvate--glycerone phosphotransferase</fullName>
        <ecNumber evidence="4">2.7.1.121</ecNumber>
    </recommendedName>
</protein>
<dbReference type="PANTHER" id="PTHR38594:SF1">
    <property type="entry name" value="PEP-DEPENDENT DIHYDROXYACETONE KINASE, PHOSPHORYL DONOR SUBUNIT DHAM"/>
    <property type="match status" value="1"/>
</dbReference>
<comment type="catalytic activity">
    <reaction evidence="1">
        <text>dihydroxyacetone + phosphoenolpyruvate = dihydroxyacetone phosphate + pyruvate</text>
        <dbReference type="Rhea" id="RHEA:18381"/>
        <dbReference type="ChEBI" id="CHEBI:15361"/>
        <dbReference type="ChEBI" id="CHEBI:16016"/>
        <dbReference type="ChEBI" id="CHEBI:57642"/>
        <dbReference type="ChEBI" id="CHEBI:58702"/>
        <dbReference type="EC" id="2.7.1.121"/>
    </reaction>
</comment>
<evidence type="ECO:0000256" key="2">
    <source>
        <dbReference type="ARBA" id="ARBA00002788"/>
    </source>
</evidence>
<dbReference type="InterPro" id="IPR036637">
    <property type="entry name" value="Phosphohistidine_dom_sf"/>
</dbReference>
<dbReference type="GO" id="GO:0016020">
    <property type="term" value="C:membrane"/>
    <property type="evidence" value="ECO:0007669"/>
    <property type="project" value="InterPro"/>
</dbReference>